<name>L8GWS2_ACACF</name>
<gene>
    <name evidence="9" type="ORF">ACA1_061920</name>
</gene>
<dbReference type="SMART" id="SM00165">
    <property type="entry name" value="UBA"/>
    <property type="match status" value="2"/>
</dbReference>
<dbReference type="AlphaFoldDB" id="L8GWS2"/>
<dbReference type="Pfam" id="PF09280">
    <property type="entry name" value="XPC-binding"/>
    <property type="match status" value="1"/>
</dbReference>
<dbReference type="Gene3D" id="1.10.8.10">
    <property type="entry name" value="DNA helicase RuvA subunit, C-terminal domain"/>
    <property type="match status" value="2"/>
</dbReference>
<dbReference type="InterPro" id="IPR015360">
    <property type="entry name" value="XPC-bd"/>
</dbReference>
<keyword evidence="10" id="KW-1185">Reference proteome</keyword>
<dbReference type="VEuPathDB" id="AmoebaDB:ACA1_061920"/>
<keyword evidence="2 5" id="KW-0227">DNA damage</keyword>
<dbReference type="InterPro" id="IPR036353">
    <property type="entry name" value="XPC-bd_sf"/>
</dbReference>
<evidence type="ECO:0000259" key="7">
    <source>
        <dbReference type="PROSITE" id="PS50030"/>
    </source>
</evidence>
<evidence type="ECO:0000256" key="6">
    <source>
        <dbReference type="SAM" id="MobiDB-lite"/>
    </source>
</evidence>
<dbReference type="PROSITE" id="PS50030">
    <property type="entry name" value="UBA"/>
    <property type="match status" value="2"/>
</dbReference>
<dbReference type="SUPFAM" id="SSF54236">
    <property type="entry name" value="Ubiquitin-like"/>
    <property type="match status" value="1"/>
</dbReference>
<dbReference type="CDD" id="cd01805">
    <property type="entry name" value="Ubl_Rad23"/>
    <property type="match status" value="1"/>
</dbReference>
<feature type="region of interest" description="Disordered" evidence="6">
    <location>
        <begin position="374"/>
        <end position="393"/>
    </location>
</feature>
<dbReference type="GO" id="GO:0005654">
    <property type="term" value="C:nucleoplasm"/>
    <property type="evidence" value="ECO:0007669"/>
    <property type="project" value="TreeGrafter"/>
</dbReference>
<organism evidence="9 10">
    <name type="scientific">Acanthamoeba castellanii (strain ATCC 30010 / Neff)</name>
    <dbReference type="NCBI Taxonomy" id="1257118"/>
    <lineage>
        <taxon>Eukaryota</taxon>
        <taxon>Amoebozoa</taxon>
        <taxon>Discosea</taxon>
        <taxon>Longamoebia</taxon>
        <taxon>Centramoebida</taxon>
        <taxon>Acanthamoebidae</taxon>
        <taxon>Acanthamoeba</taxon>
    </lineage>
</organism>
<dbReference type="Gene3D" id="1.10.10.540">
    <property type="entry name" value="XPC-binding domain"/>
    <property type="match status" value="1"/>
</dbReference>
<feature type="region of interest" description="Disordered" evidence="6">
    <location>
        <begin position="82"/>
        <end position="130"/>
    </location>
</feature>
<dbReference type="GO" id="GO:0070628">
    <property type="term" value="F:proteasome binding"/>
    <property type="evidence" value="ECO:0007669"/>
    <property type="project" value="TreeGrafter"/>
</dbReference>
<dbReference type="EMBL" id="KB007974">
    <property type="protein sequence ID" value="ELR17450.1"/>
    <property type="molecule type" value="Genomic_DNA"/>
</dbReference>
<feature type="domain" description="UBA" evidence="7">
    <location>
        <begin position="325"/>
        <end position="366"/>
    </location>
</feature>
<keyword evidence="3 5" id="KW-0234">DNA repair</keyword>
<keyword evidence="4 5" id="KW-0539">Nucleus</keyword>
<dbReference type="InterPro" id="IPR000626">
    <property type="entry name" value="Ubiquitin-like_dom"/>
</dbReference>
<evidence type="ECO:0000256" key="1">
    <source>
        <dbReference type="ARBA" id="ARBA00022737"/>
    </source>
</evidence>
<dbReference type="PANTHER" id="PTHR10621:SF0">
    <property type="entry name" value="UV EXCISION REPAIR PROTEIN RAD23"/>
    <property type="match status" value="1"/>
</dbReference>
<dbReference type="FunFam" id="1.10.8.10:FF:000003">
    <property type="entry name" value="UV excision repair protein RAD23 homolog"/>
    <property type="match status" value="1"/>
</dbReference>
<dbReference type="InterPro" id="IPR015940">
    <property type="entry name" value="UBA"/>
</dbReference>
<feature type="region of interest" description="Disordered" evidence="6">
    <location>
        <begin position="185"/>
        <end position="222"/>
    </location>
</feature>
<feature type="compositionally biased region" description="Gly residues" evidence="6">
    <location>
        <begin position="381"/>
        <end position="393"/>
    </location>
</feature>
<protein>
    <recommendedName>
        <fullName evidence="5">UV excision repair protein RAD23</fullName>
    </recommendedName>
</protein>
<dbReference type="GeneID" id="14918238"/>
<evidence type="ECO:0000256" key="5">
    <source>
        <dbReference type="RuleBase" id="RU367049"/>
    </source>
</evidence>
<evidence type="ECO:0000313" key="9">
    <source>
        <dbReference type="EMBL" id="ELR17450.1"/>
    </source>
</evidence>
<dbReference type="FunFam" id="1.10.8.10:FF:000002">
    <property type="entry name" value="UV excision repair protein RAD23 homolog"/>
    <property type="match status" value="1"/>
</dbReference>
<dbReference type="Pfam" id="PF00240">
    <property type="entry name" value="ubiquitin"/>
    <property type="match status" value="1"/>
</dbReference>
<evidence type="ECO:0000256" key="3">
    <source>
        <dbReference type="ARBA" id="ARBA00023204"/>
    </source>
</evidence>
<dbReference type="Gene3D" id="3.10.20.90">
    <property type="entry name" value="Phosphatidylinositol 3-kinase Catalytic Subunit, Chain A, domain 1"/>
    <property type="match status" value="1"/>
</dbReference>
<dbReference type="PANTHER" id="PTHR10621">
    <property type="entry name" value="UV EXCISION REPAIR PROTEIN RAD23"/>
    <property type="match status" value="1"/>
</dbReference>
<feature type="compositionally biased region" description="Low complexity" evidence="6">
    <location>
        <begin position="185"/>
        <end position="214"/>
    </location>
</feature>
<dbReference type="RefSeq" id="XP_004339463.1">
    <property type="nucleotide sequence ID" value="XM_004339415.1"/>
</dbReference>
<comment type="function">
    <text evidence="5">Multiubiquitin chain receptor involved in modulation of proteasomal degradation. Involved in nucleotide excision repair.</text>
</comment>
<dbReference type="STRING" id="1257118.L8GWS2"/>
<dbReference type="GO" id="GO:0006289">
    <property type="term" value="P:nucleotide-excision repair"/>
    <property type="evidence" value="ECO:0007669"/>
    <property type="project" value="UniProtKB-UniRule"/>
</dbReference>
<dbReference type="GO" id="GO:0031593">
    <property type="term" value="F:polyubiquitin modification-dependent protein binding"/>
    <property type="evidence" value="ECO:0007669"/>
    <property type="project" value="UniProtKB-UniRule"/>
</dbReference>
<dbReference type="PROSITE" id="PS50053">
    <property type="entry name" value="UBIQUITIN_2"/>
    <property type="match status" value="1"/>
</dbReference>
<feature type="compositionally biased region" description="Low complexity" evidence="6">
    <location>
        <begin position="82"/>
        <end position="111"/>
    </location>
</feature>
<keyword evidence="1" id="KW-0677">Repeat</keyword>
<proteinExistence type="inferred from homology"/>
<evidence type="ECO:0000313" key="10">
    <source>
        <dbReference type="Proteomes" id="UP000011083"/>
    </source>
</evidence>
<feature type="domain" description="UBA" evidence="7">
    <location>
        <begin position="137"/>
        <end position="178"/>
    </location>
</feature>
<dbReference type="GO" id="GO:0043130">
    <property type="term" value="F:ubiquitin binding"/>
    <property type="evidence" value="ECO:0007669"/>
    <property type="project" value="UniProtKB-UniRule"/>
</dbReference>
<evidence type="ECO:0000259" key="8">
    <source>
        <dbReference type="PROSITE" id="PS50053"/>
    </source>
</evidence>
<dbReference type="NCBIfam" id="TIGR00601">
    <property type="entry name" value="rad23"/>
    <property type="match status" value="1"/>
</dbReference>
<dbReference type="SUPFAM" id="SSF101238">
    <property type="entry name" value="XPC-binding domain"/>
    <property type="match status" value="1"/>
</dbReference>
<dbReference type="GO" id="GO:0003684">
    <property type="term" value="F:damaged DNA binding"/>
    <property type="evidence" value="ECO:0007669"/>
    <property type="project" value="UniProtKB-UniRule"/>
</dbReference>
<dbReference type="OrthoDB" id="419317at2759"/>
<comment type="subcellular location">
    <subcellularLocation>
        <location evidence="5">Nucleus</location>
    </subcellularLocation>
    <subcellularLocation>
        <location evidence="5">Cytoplasm</location>
    </subcellularLocation>
</comment>
<dbReference type="PRINTS" id="PR01839">
    <property type="entry name" value="RAD23PROTEIN"/>
</dbReference>
<comment type="similarity">
    <text evidence="5">Belongs to the RAD23 family.</text>
</comment>
<dbReference type="InterPro" id="IPR009060">
    <property type="entry name" value="UBA-like_sf"/>
</dbReference>
<dbReference type="GO" id="GO:0043161">
    <property type="term" value="P:proteasome-mediated ubiquitin-dependent protein catabolic process"/>
    <property type="evidence" value="ECO:0007669"/>
    <property type="project" value="UniProtKB-UniRule"/>
</dbReference>
<dbReference type="OMA" id="PHMLEPI"/>
<dbReference type="GO" id="GO:0005829">
    <property type="term" value="C:cytosol"/>
    <property type="evidence" value="ECO:0007669"/>
    <property type="project" value="TreeGrafter"/>
</dbReference>
<feature type="domain" description="Ubiquitin-like" evidence="8">
    <location>
        <begin position="2"/>
        <end position="77"/>
    </location>
</feature>
<evidence type="ECO:0000256" key="4">
    <source>
        <dbReference type="ARBA" id="ARBA00023242"/>
    </source>
</evidence>
<accession>L8GWS2</accession>
<sequence length="393" mass="40944">MLKVQIKTIQQQQFEVEVPDTATVLDVKKKVEALRSENVAWQKLIFAGKILADDAKINTLNIKPTEFLVLMVRKPKEANVAAPAPAAQPAAAATPAQPTQTAAPTPATPAAAEPPRPAQPSSGGSIESEAASALVTGSDFEAMVSNIMEMGFPREEVLRALRASFNNPNRAVEYLMTGIPDMPAQAPASPAAERAAAPAAGGEGAAEPGSPPAAGGEGAGEGGISLPSNLLGALMGQQGGAGGHFEWLRQHPQFNQIKAMVQRNPQLLGPLLQQLGQLNPQILQMIGQHQAEFMALLNEPIQGGAGGAPGGPGGAPPGSNYIQVTQEEKEAIDRLQALGFERHVVIEAFFACDKDEQVTANYLFDHGHELEMDEDVDEGFGGEGGEGGEGGAP</sequence>
<dbReference type="Proteomes" id="UP000011083">
    <property type="component" value="Unassembled WGS sequence"/>
</dbReference>
<dbReference type="KEGG" id="acan:ACA1_061920"/>
<dbReference type="InterPro" id="IPR004806">
    <property type="entry name" value="Rad23"/>
</dbReference>
<reference evidence="9 10" key="1">
    <citation type="journal article" date="2013" name="Genome Biol.">
        <title>Genome of Acanthamoeba castellanii highlights extensive lateral gene transfer and early evolution of tyrosine kinase signaling.</title>
        <authorList>
            <person name="Clarke M."/>
            <person name="Lohan A.J."/>
            <person name="Liu B."/>
            <person name="Lagkouvardos I."/>
            <person name="Roy S."/>
            <person name="Zafar N."/>
            <person name="Bertelli C."/>
            <person name="Schilde C."/>
            <person name="Kianianmomeni A."/>
            <person name="Burglin T.R."/>
            <person name="Frech C."/>
            <person name="Turcotte B."/>
            <person name="Kopec K.O."/>
            <person name="Synnott J.M."/>
            <person name="Choo C."/>
            <person name="Paponov I."/>
            <person name="Finkler A."/>
            <person name="Soon Heng Tan C."/>
            <person name="Hutchins A.P."/>
            <person name="Weinmeier T."/>
            <person name="Rattei T."/>
            <person name="Chu J.S."/>
            <person name="Gimenez G."/>
            <person name="Irimia M."/>
            <person name="Rigden D.J."/>
            <person name="Fitzpatrick D.A."/>
            <person name="Lorenzo-Morales J."/>
            <person name="Bateman A."/>
            <person name="Chiu C.H."/>
            <person name="Tang P."/>
            <person name="Hegemann P."/>
            <person name="Fromm H."/>
            <person name="Raoult D."/>
            <person name="Greub G."/>
            <person name="Miranda-Saavedra D."/>
            <person name="Chen N."/>
            <person name="Nash P."/>
            <person name="Ginger M.L."/>
            <person name="Horn M."/>
            <person name="Schaap P."/>
            <person name="Caler L."/>
            <person name="Loftus B."/>
        </authorList>
    </citation>
    <scope>NUCLEOTIDE SEQUENCE [LARGE SCALE GENOMIC DNA]</scope>
    <source>
        <strain evidence="9 10">Neff</strain>
    </source>
</reference>
<dbReference type="SUPFAM" id="SSF46934">
    <property type="entry name" value="UBA-like"/>
    <property type="match status" value="2"/>
</dbReference>
<evidence type="ECO:0000256" key="2">
    <source>
        <dbReference type="ARBA" id="ARBA00022763"/>
    </source>
</evidence>
<dbReference type="InterPro" id="IPR029071">
    <property type="entry name" value="Ubiquitin-like_domsf"/>
</dbReference>
<dbReference type="SMART" id="SM00213">
    <property type="entry name" value="UBQ"/>
    <property type="match status" value="1"/>
</dbReference>
<keyword evidence="5" id="KW-0963">Cytoplasm</keyword>
<feature type="compositionally biased region" description="Low complexity" evidence="6">
    <location>
        <begin position="119"/>
        <end position="130"/>
    </location>
</feature>
<dbReference type="Pfam" id="PF00627">
    <property type="entry name" value="UBA"/>
    <property type="match status" value="2"/>
</dbReference>